<gene>
    <name evidence="1" type="ORF">WUBG_04610</name>
</gene>
<evidence type="ECO:0000313" key="1">
    <source>
        <dbReference type="EMBL" id="EJW84477.1"/>
    </source>
</evidence>
<sequence length="88" mass="10144">KAYNGTFPELNETVLEGSFVRSPAPSPWKQRHRRLRPKLLESIVVDGNTSNKQNSYKSDTPKQIAHQNWKFVEQLLKETKSKHSVTPL</sequence>
<name>J9F4S4_WUCBA</name>
<proteinExistence type="predicted"/>
<feature type="non-terminal residue" evidence="1">
    <location>
        <position position="1"/>
    </location>
</feature>
<comment type="caution">
    <text evidence="1">The sequence shown here is derived from an EMBL/GenBank/DDBJ whole genome shotgun (WGS) entry which is preliminary data.</text>
</comment>
<organism evidence="1 2">
    <name type="scientific">Wuchereria bancrofti</name>
    <dbReference type="NCBI Taxonomy" id="6293"/>
    <lineage>
        <taxon>Eukaryota</taxon>
        <taxon>Metazoa</taxon>
        <taxon>Ecdysozoa</taxon>
        <taxon>Nematoda</taxon>
        <taxon>Chromadorea</taxon>
        <taxon>Rhabditida</taxon>
        <taxon>Spirurina</taxon>
        <taxon>Spiruromorpha</taxon>
        <taxon>Filarioidea</taxon>
        <taxon>Onchocercidae</taxon>
        <taxon>Wuchereria</taxon>
    </lineage>
</organism>
<dbReference type="Proteomes" id="UP000004810">
    <property type="component" value="Unassembled WGS sequence"/>
</dbReference>
<evidence type="ECO:0000313" key="2">
    <source>
        <dbReference type="Proteomes" id="UP000004810"/>
    </source>
</evidence>
<dbReference type="AlphaFoldDB" id="J9F4S4"/>
<accession>J9F4S4</accession>
<dbReference type="EMBL" id="ADBV01001601">
    <property type="protein sequence ID" value="EJW84477.1"/>
    <property type="molecule type" value="Genomic_DNA"/>
</dbReference>
<protein>
    <submittedName>
        <fullName evidence="1">Uncharacterized protein</fullName>
    </submittedName>
</protein>
<reference evidence="2" key="1">
    <citation type="submission" date="2012-08" db="EMBL/GenBank/DDBJ databases">
        <title>The Genome Sequence of Wuchereria bancrofti.</title>
        <authorList>
            <person name="Nutman T.B."/>
            <person name="Fink D.L."/>
            <person name="Russ C."/>
            <person name="Young S."/>
            <person name="Zeng Q."/>
            <person name="Koehrsen M."/>
            <person name="Alvarado L."/>
            <person name="Berlin A."/>
            <person name="Chapman S.B."/>
            <person name="Chen Z."/>
            <person name="Freedman E."/>
            <person name="Gellesch M."/>
            <person name="Goldberg J."/>
            <person name="Griggs A."/>
            <person name="Gujja S."/>
            <person name="Heilman E.R."/>
            <person name="Heiman D."/>
            <person name="Hepburn T."/>
            <person name="Howarth C."/>
            <person name="Jen D."/>
            <person name="Larson L."/>
            <person name="Lewis B."/>
            <person name="Mehta T."/>
            <person name="Park D."/>
            <person name="Pearson M."/>
            <person name="Roberts A."/>
            <person name="Saif S."/>
            <person name="Shea T."/>
            <person name="Shenoy N."/>
            <person name="Sisk P."/>
            <person name="Stolte C."/>
            <person name="Sykes S."/>
            <person name="Walk T."/>
            <person name="White J."/>
            <person name="Yandava C."/>
            <person name="Haas B."/>
            <person name="Henn M.R."/>
            <person name="Nusbaum C."/>
            <person name="Birren B."/>
        </authorList>
    </citation>
    <scope>NUCLEOTIDE SEQUENCE [LARGE SCALE GENOMIC DNA]</scope>
    <source>
        <strain evidence="2">NA</strain>
    </source>
</reference>